<name>A0A7W7STK5_9ACTN</name>
<dbReference type="AlphaFoldDB" id="A0A7W7STK5"/>
<reference evidence="1 2" key="1">
    <citation type="submission" date="2020-08" db="EMBL/GenBank/DDBJ databases">
        <title>Sequencing the genomes of 1000 actinobacteria strains.</title>
        <authorList>
            <person name="Klenk H.-P."/>
        </authorList>
    </citation>
    <scope>NUCLEOTIDE SEQUENCE [LARGE SCALE GENOMIC DNA]</scope>
    <source>
        <strain evidence="1 2">DSM 45886</strain>
    </source>
</reference>
<accession>A0A7W7STK5</accession>
<organism evidence="1 2">
    <name type="scientific">Micromonospora polyrhachis</name>
    <dbReference type="NCBI Taxonomy" id="1282883"/>
    <lineage>
        <taxon>Bacteria</taxon>
        <taxon>Bacillati</taxon>
        <taxon>Actinomycetota</taxon>
        <taxon>Actinomycetes</taxon>
        <taxon>Micromonosporales</taxon>
        <taxon>Micromonosporaceae</taxon>
        <taxon>Micromonospora</taxon>
    </lineage>
</organism>
<proteinExistence type="predicted"/>
<sequence>MGALPEVAATRRVKIADLHAVAAALCVARTTLDQARWRLAAVAHGAERQDVVDGSTSWERTAE</sequence>
<dbReference type="EMBL" id="JACHJW010000001">
    <property type="protein sequence ID" value="MBB4960760.1"/>
    <property type="molecule type" value="Genomic_DNA"/>
</dbReference>
<gene>
    <name evidence="1" type="ORF">FHR38_004493</name>
</gene>
<dbReference type="Proteomes" id="UP000578819">
    <property type="component" value="Unassembled WGS sequence"/>
</dbReference>
<keyword evidence="2" id="KW-1185">Reference proteome</keyword>
<evidence type="ECO:0000313" key="2">
    <source>
        <dbReference type="Proteomes" id="UP000578819"/>
    </source>
</evidence>
<protein>
    <submittedName>
        <fullName evidence="1">Uncharacterized protein</fullName>
    </submittedName>
</protein>
<comment type="caution">
    <text evidence="1">The sequence shown here is derived from an EMBL/GenBank/DDBJ whole genome shotgun (WGS) entry which is preliminary data.</text>
</comment>
<evidence type="ECO:0000313" key="1">
    <source>
        <dbReference type="EMBL" id="MBB4960760.1"/>
    </source>
</evidence>